<evidence type="ECO:0000256" key="4">
    <source>
        <dbReference type="ARBA" id="ARBA00023315"/>
    </source>
</evidence>
<organism evidence="7 8">
    <name type="scientific">Plectonema radiosum NIES-515</name>
    <dbReference type="NCBI Taxonomy" id="2986073"/>
    <lineage>
        <taxon>Bacteria</taxon>
        <taxon>Bacillati</taxon>
        <taxon>Cyanobacteriota</taxon>
        <taxon>Cyanophyceae</taxon>
        <taxon>Oscillatoriophycideae</taxon>
        <taxon>Oscillatoriales</taxon>
        <taxon>Microcoleaceae</taxon>
        <taxon>Plectonema</taxon>
    </lineage>
</organism>
<evidence type="ECO:0000256" key="3">
    <source>
        <dbReference type="ARBA" id="ARBA00022679"/>
    </source>
</evidence>
<reference evidence="7 8" key="1">
    <citation type="submission" date="2022-10" db="EMBL/GenBank/DDBJ databases">
        <title>Identification of biosynthetic pathway for the production of the potent trypsin inhibitor radiosumin.</title>
        <authorList>
            <person name="Fewer D.P."/>
            <person name="Delbaje E."/>
            <person name="Ouyang X."/>
            <person name="Agostino P.D."/>
            <person name="Wahlsten M."/>
            <person name="Jokela J."/>
            <person name="Permi P."/>
            <person name="Haapaniemi E."/>
            <person name="Koistinen H."/>
        </authorList>
    </citation>
    <scope>NUCLEOTIDE SEQUENCE [LARGE SCALE GENOMIC DNA]</scope>
    <source>
        <strain evidence="7 8">NIES-515</strain>
    </source>
</reference>
<dbReference type="InterPro" id="IPR000182">
    <property type="entry name" value="GNAT_dom"/>
</dbReference>
<evidence type="ECO:0000313" key="7">
    <source>
        <dbReference type="EMBL" id="MCV3215841.1"/>
    </source>
</evidence>
<dbReference type="EMBL" id="JAOWRF010000295">
    <property type="protein sequence ID" value="MCV3215841.1"/>
    <property type="molecule type" value="Genomic_DNA"/>
</dbReference>
<keyword evidence="3" id="KW-0808">Transferase</keyword>
<dbReference type="InterPro" id="IPR016181">
    <property type="entry name" value="Acyl_CoA_acyltransferase"/>
</dbReference>
<keyword evidence="2" id="KW-1277">Toxin-antitoxin system</keyword>
<dbReference type="Gene3D" id="3.40.630.30">
    <property type="match status" value="1"/>
</dbReference>
<evidence type="ECO:0000313" key="8">
    <source>
        <dbReference type="Proteomes" id="UP001526143"/>
    </source>
</evidence>
<evidence type="ECO:0000256" key="2">
    <source>
        <dbReference type="ARBA" id="ARBA00022649"/>
    </source>
</evidence>
<feature type="domain" description="N-acetyltransferase" evidence="6">
    <location>
        <begin position="59"/>
        <end position="152"/>
    </location>
</feature>
<sequence>MLNPESVDFCIEQLEKHHDSASFSCGNEQLDRYLHSTASQDKKRNIAIPYAIFDRDRQKIIGYYTLSMSGINLEQLPQSIVKKLPKYPIVGVTLIGRLAVAHDYRGYGWGKLLIMDALYRSLAVSQRTGCFAVVVDAIDDEAVRFYQRFEFQTFPDQPYKLFRTMKNIAQTFGLLPKN</sequence>
<comment type="catalytic activity">
    <reaction evidence="5">
        <text>glycyl-tRNA(Gly) + acetyl-CoA = N-acetylglycyl-tRNA(Gly) + CoA + H(+)</text>
        <dbReference type="Rhea" id="RHEA:81867"/>
        <dbReference type="Rhea" id="RHEA-COMP:9683"/>
        <dbReference type="Rhea" id="RHEA-COMP:19766"/>
        <dbReference type="ChEBI" id="CHEBI:15378"/>
        <dbReference type="ChEBI" id="CHEBI:57287"/>
        <dbReference type="ChEBI" id="CHEBI:57288"/>
        <dbReference type="ChEBI" id="CHEBI:78522"/>
        <dbReference type="ChEBI" id="CHEBI:232036"/>
    </reaction>
</comment>
<name>A0ABT3B382_9CYAN</name>
<keyword evidence="1" id="KW-0678">Repressor</keyword>
<dbReference type="Pfam" id="PF13508">
    <property type="entry name" value="Acetyltransf_7"/>
    <property type="match status" value="1"/>
</dbReference>
<evidence type="ECO:0000256" key="5">
    <source>
        <dbReference type="ARBA" id="ARBA00049880"/>
    </source>
</evidence>
<dbReference type="Proteomes" id="UP001526143">
    <property type="component" value="Unassembled WGS sequence"/>
</dbReference>
<proteinExistence type="predicted"/>
<accession>A0ABT3B382</accession>
<protein>
    <submittedName>
        <fullName evidence="7">GNAT family N-acetyltransferase</fullName>
    </submittedName>
</protein>
<dbReference type="RefSeq" id="WP_263747486.1">
    <property type="nucleotide sequence ID" value="NZ_JAOWRF010000295.1"/>
</dbReference>
<dbReference type="PANTHER" id="PTHR36449:SF1">
    <property type="entry name" value="ACETYLTRANSFERASE"/>
    <property type="match status" value="1"/>
</dbReference>
<evidence type="ECO:0000259" key="6">
    <source>
        <dbReference type="Pfam" id="PF13508"/>
    </source>
</evidence>
<keyword evidence="8" id="KW-1185">Reference proteome</keyword>
<dbReference type="SUPFAM" id="SSF55729">
    <property type="entry name" value="Acyl-CoA N-acyltransferases (Nat)"/>
    <property type="match status" value="1"/>
</dbReference>
<dbReference type="PANTHER" id="PTHR36449">
    <property type="entry name" value="ACETYLTRANSFERASE-RELATED"/>
    <property type="match status" value="1"/>
</dbReference>
<keyword evidence="4" id="KW-0012">Acyltransferase</keyword>
<comment type="caution">
    <text evidence="7">The sequence shown here is derived from an EMBL/GenBank/DDBJ whole genome shotgun (WGS) entry which is preliminary data.</text>
</comment>
<evidence type="ECO:0000256" key="1">
    <source>
        <dbReference type="ARBA" id="ARBA00022491"/>
    </source>
</evidence>
<gene>
    <name evidence="7" type="ORF">OGM63_20410</name>
</gene>